<feature type="compositionally biased region" description="Basic and acidic residues" evidence="1">
    <location>
        <begin position="257"/>
        <end position="270"/>
    </location>
</feature>
<evidence type="ECO:0000313" key="3">
    <source>
        <dbReference type="Proteomes" id="UP000800097"/>
    </source>
</evidence>
<dbReference type="Proteomes" id="UP000800097">
    <property type="component" value="Unassembled WGS sequence"/>
</dbReference>
<organism evidence="2 3">
    <name type="scientific">Westerdykella ornata</name>
    <dbReference type="NCBI Taxonomy" id="318751"/>
    <lineage>
        <taxon>Eukaryota</taxon>
        <taxon>Fungi</taxon>
        <taxon>Dikarya</taxon>
        <taxon>Ascomycota</taxon>
        <taxon>Pezizomycotina</taxon>
        <taxon>Dothideomycetes</taxon>
        <taxon>Pleosporomycetidae</taxon>
        <taxon>Pleosporales</taxon>
        <taxon>Sporormiaceae</taxon>
        <taxon>Westerdykella</taxon>
    </lineage>
</organism>
<accession>A0A6A6K0J7</accession>
<feature type="region of interest" description="Disordered" evidence="1">
    <location>
        <begin position="20"/>
        <end position="39"/>
    </location>
</feature>
<keyword evidence="3" id="KW-1185">Reference proteome</keyword>
<feature type="compositionally biased region" description="Basic and acidic residues" evidence="1">
    <location>
        <begin position="28"/>
        <end position="39"/>
    </location>
</feature>
<reference evidence="2" key="1">
    <citation type="journal article" date="2020" name="Stud. Mycol.">
        <title>101 Dothideomycetes genomes: a test case for predicting lifestyles and emergence of pathogens.</title>
        <authorList>
            <person name="Haridas S."/>
            <person name="Albert R."/>
            <person name="Binder M."/>
            <person name="Bloem J."/>
            <person name="Labutti K."/>
            <person name="Salamov A."/>
            <person name="Andreopoulos B."/>
            <person name="Baker S."/>
            <person name="Barry K."/>
            <person name="Bills G."/>
            <person name="Bluhm B."/>
            <person name="Cannon C."/>
            <person name="Castanera R."/>
            <person name="Culley D."/>
            <person name="Daum C."/>
            <person name="Ezra D."/>
            <person name="Gonzalez J."/>
            <person name="Henrissat B."/>
            <person name="Kuo A."/>
            <person name="Liang C."/>
            <person name="Lipzen A."/>
            <person name="Lutzoni F."/>
            <person name="Magnuson J."/>
            <person name="Mondo S."/>
            <person name="Nolan M."/>
            <person name="Ohm R."/>
            <person name="Pangilinan J."/>
            <person name="Park H.-J."/>
            <person name="Ramirez L."/>
            <person name="Alfaro M."/>
            <person name="Sun H."/>
            <person name="Tritt A."/>
            <person name="Yoshinaga Y."/>
            <person name="Zwiers L.-H."/>
            <person name="Turgeon B."/>
            <person name="Goodwin S."/>
            <person name="Spatafora J."/>
            <person name="Crous P."/>
            <person name="Grigoriev I."/>
        </authorList>
    </citation>
    <scope>NUCLEOTIDE SEQUENCE</scope>
    <source>
        <strain evidence="2">CBS 379.55</strain>
    </source>
</reference>
<name>A0A6A6K0J7_WESOR</name>
<gene>
    <name evidence="2" type="ORF">EI97DRAFT_438898</name>
</gene>
<dbReference type="RefSeq" id="XP_033659113.1">
    <property type="nucleotide sequence ID" value="XM_033799524.1"/>
</dbReference>
<evidence type="ECO:0000313" key="2">
    <source>
        <dbReference type="EMBL" id="KAF2281576.1"/>
    </source>
</evidence>
<evidence type="ECO:0000256" key="1">
    <source>
        <dbReference type="SAM" id="MobiDB-lite"/>
    </source>
</evidence>
<feature type="region of interest" description="Disordered" evidence="1">
    <location>
        <begin position="255"/>
        <end position="289"/>
    </location>
</feature>
<proteinExistence type="predicted"/>
<dbReference type="AlphaFoldDB" id="A0A6A6K0J7"/>
<dbReference type="GeneID" id="54552699"/>
<dbReference type="EMBL" id="ML986484">
    <property type="protein sequence ID" value="KAF2281576.1"/>
    <property type="molecule type" value="Genomic_DNA"/>
</dbReference>
<protein>
    <submittedName>
        <fullName evidence="2">Uncharacterized protein</fullName>
    </submittedName>
</protein>
<sequence length="440" mass="48725">MFTVSNSAVWVDGPESHLASSSHFKRAQPRESTSRPDCEPKDFAEWRMQVVEATDPLWARGCSPVSVSVSRPRRRTTTCPGSGECRRDAHLAQANISMTGGCWADLLIEILRVTLARNVGGEMCPAERCVRAHSAAAYSELVIIGGPAKGRLRFDAGRILFPRIMSCNRRLWLLAVAPAVTQGRECSQPMTCHVPSDGREYVLVFSPRAAAQLHVIALSHGRCPRQEVDGDRHAERDDRKMKMFGIVDMSFKQESTAWRRDSEPFQEKHGWGAQGPGPSPSRGDPASMIGEADCSSQGTLFLPSWRVVVVFLNKKKKRKKYLQAGYGGTLLCILCGIEGMMPMRLGFKMTEEVRPHRKTAGAGSCYGYRGWHSGTVVRQQSGRAGLTSLLTGTALIIAAKGMKASWKLQRPHPKRQQRGKEFRKSLDEEICARLTNLMTS</sequence>